<feature type="domain" description="ACT" evidence="11">
    <location>
        <begin position="204"/>
        <end position="281"/>
    </location>
</feature>
<dbReference type="GO" id="GO:0005737">
    <property type="term" value="C:cytoplasm"/>
    <property type="evidence" value="ECO:0007669"/>
    <property type="project" value="TreeGrafter"/>
</dbReference>
<evidence type="ECO:0000259" key="11">
    <source>
        <dbReference type="PROSITE" id="PS51671"/>
    </source>
</evidence>
<name>A0A841BY22_9ACTN</name>
<dbReference type="InterPro" id="IPR001086">
    <property type="entry name" value="Preph_deHydtase"/>
</dbReference>
<dbReference type="SUPFAM" id="SSF53850">
    <property type="entry name" value="Periplasmic binding protein-like II"/>
    <property type="match status" value="1"/>
</dbReference>
<dbReference type="PIRSF" id="PIRSF001500">
    <property type="entry name" value="Chor_mut_pdt_Ppr"/>
    <property type="match status" value="1"/>
</dbReference>
<feature type="site" description="Essential for prephenate dehydratase activity" evidence="9">
    <location>
        <position position="176"/>
    </location>
</feature>
<comment type="caution">
    <text evidence="12">The sequence shown here is derived from an EMBL/GenBank/DDBJ whole genome shotgun (WGS) entry which is preliminary data.</text>
</comment>
<dbReference type="InterPro" id="IPR008242">
    <property type="entry name" value="Chor_mutase/pphenate_deHydtase"/>
</dbReference>
<dbReference type="Gene3D" id="3.30.70.260">
    <property type="match status" value="1"/>
</dbReference>
<feature type="domain" description="Prephenate dehydratase" evidence="10">
    <location>
        <begin position="4"/>
        <end position="183"/>
    </location>
</feature>
<accession>A0A841BY22</accession>
<dbReference type="AlphaFoldDB" id="A0A841BY22"/>
<organism evidence="12 13">
    <name type="scientific">Allocatelliglobosispora scoriae</name>
    <dbReference type="NCBI Taxonomy" id="643052"/>
    <lineage>
        <taxon>Bacteria</taxon>
        <taxon>Bacillati</taxon>
        <taxon>Actinomycetota</taxon>
        <taxon>Actinomycetes</taxon>
        <taxon>Micromonosporales</taxon>
        <taxon>Micromonosporaceae</taxon>
        <taxon>Allocatelliglobosispora</taxon>
    </lineage>
</organism>
<evidence type="ECO:0000256" key="9">
    <source>
        <dbReference type="PIRSR" id="PIRSR001500-2"/>
    </source>
</evidence>
<dbReference type="PROSITE" id="PS51671">
    <property type="entry name" value="ACT"/>
    <property type="match status" value="1"/>
</dbReference>
<dbReference type="InterPro" id="IPR045865">
    <property type="entry name" value="ACT-like_dom_sf"/>
</dbReference>
<evidence type="ECO:0000256" key="5">
    <source>
        <dbReference type="ARBA" id="ARBA00023141"/>
    </source>
</evidence>
<evidence type="ECO:0000256" key="2">
    <source>
        <dbReference type="ARBA" id="ARBA00013147"/>
    </source>
</evidence>
<evidence type="ECO:0000256" key="4">
    <source>
        <dbReference type="ARBA" id="ARBA00022605"/>
    </source>
</evidence>
<dbReference type="PANTHER" id="PTHR21022">
    <property type="entry name" value="PREPHENATE DEHYDRATASE P PROTEIN"/>
    <property type="match status" value="1"/>
</dbReference>
<keyword evidence="7" id="KW-0456">Lyase</keyword>
<dbReference type="PANTHER" id="PTHR21022:SF19">
    <property type="entry name" value="PREPHENATE DEHYDRATASE-RELATED"/>
    <property type="match status" value="1"/>
</dbReference>
<evidence type="ECO:0000313" key="13">
    <source>
        <dbReference type="Proteomes" id="UP000587527"/>
    </source>
</evidence>
<sequence length="325" mass="34148">MEKRIAYLGPAGTFTHTAAREIWGDRALLRPVSAVDFIIGELMAGGADFGVIPLENTVEGIVTASVDELVFRTAGIVILREVSVPITFDAYRGRADRDDGTDQPTVIASHAHGLAQCRRYVAASGLPTKHFASTAAAVEAAVAEPGMIAIGAPGLASRYDVEVIDQAVEDHTGAYTRFACIGSDDPATAALPPAPDDVAWKTTLALTPSASRPGVLAELCTLLADQGINIISLTSRPLPGFPGAYVFVLTLAEDPDSVHVARGVQGILHSGVRLKFLGSYLSDHLVRPAPSDRLLTPPIGSFDIKDFHRVVARFPGRPAASGPVG</sequence>
<dbReference type="Proteomes" id="UP000587527">
    <property type="component" value="Unassembled WGS sequence"/>
</dbReference>
<dbReference type="UniPathway" id="UPA00121">
    <property type="reaction ID" value="UER00345"/>
</dbReference>
<evidence type="ECO:0000256" key="1">
    <source>
        <dbReference type="ARBA" id="ARBA00004741"/>
    </source>
</evidence>
<dbReference type="GO" id="GO:0004664">
    <property type="term" value="F:prephenate dehydratase activity"/>
    <property type="evidence" value="ECO:0007669"/>
    <property type="project" value="UniProtKB-EC"/>
</dbReference>
<dbReference type="Pfam" id="PF01842">
    <property type="entry name" value="ACT"/>
    <property type="match status" value="1"/>
</dbReference>
<comment type="pathway">
    <text evidence="1">Amino-acid biosynthesis; L-phenylalanine biosynthesis; phenylpyruvate from prephenate: step 1/1.</text>
</comment>
<dbReference type="EMBL" id="JACHMN010000002">
    <property type="protein sequence ID" value="MBB5871682.1"/>
    <property type="molecule type" value="Genomic_DNA"/>
</dbReference>
<dbReference type="RefSeq" id="WP_184839904.1">
    <property type="nucleotide sequence ID" value="NZ_JACHMN010000002.1"/>
</dbReference>
<evidence type="ECO:0000256" key="3">
    <source>
        <dbReference type="ARBA" id="ARBA00021872"/>
    </source>
</evidence>
<protein>
    <recommendedName>
        <fullName evidence="3">Prephenate dehydratase</fullName>
        <ecNumber evidence="2">4.2.1.51</ecNumber>
    </recommendedName>
</protein>
<evidence type="ECO:0000256" key="8">
    <source>
        <dbReference type="ARBA" id="ARBA00047848"/>
    </source>
</evidence>
<reference evidence="12 13" key="1">
    <citation type="submission" date="2020-08" db="EMBL/GenBank/DDBJ databases">
        <title>Sequencing the genomes of 1000 actinobacteria strains.</title>
        <authorList>
            <person name="Klenk H.-P."/>
        </authorList>
    </citation>
    <scope>NUCLEOTIDE SEQUENCE [LARGE SCALE GENOMIC DNA]</scope>
    <source>
        <strain evidence="12 13">DSM 45362</strain>
    </source>
</reference>
<keyword evidence="4" id="KW-0028">Amino-acid biosynthesis</keyword>
<evidence type="ECO:0000256" key="7">
    <source>
        <dbReference type="ARBA" id="ARBA00023239"/>
    </source>
</evidence>
<gene>
    <name evidence="12" type="ORF">F4553_005061</name>
</gene>
<dbReference type="GO" id="GO:0009094">
    <property type="term" value="P:L-phenylalanine biosynthetic process"/>
    <property type="evidence" value="ECO:0007669"/>
    <property type="project" value="UniProtKB-UniPathway"/>
</dbReference>
<dbReference type="InterPro" id="IPR002912">
    <property type="entry name" value="ACT_dom"/>
</dbReference>
<dbReference type="Pfam" id="PF00800">
    <property type="entry name" value="PDT"/>
    <property type="match status" value="1"/>
</dbReference>
<dbReference type="Gene3D" id="3.40.190.10">
    <property type="entry name" value="Periplasmic binding protein-like II"/>
    <property type="match status" value="2"/>
</dbReference>
<evidence type="ECO:0000259" key="10">
    <source>
        <dbReference type="PROSITE" id="PS51171"/>
    </source>
</evidence>
<dbReference type="EC" id="4.2.1.51" evidence="2"/>
<proteinExistence type="predicted"/>
<evidence type="ECO:0000256" key="6">
    <source>
        <dbReference type="ARBA" id="ARBA00023222"/>
    </source>
</evidence>
<keyword evidence="13" id="KW-1185">Reference proteome</keyword>
<keyword evidence="5" id="KW-0057">Aromatic amino acid biosynthesis</keyword>
<keyword evidence="6" id="KW-0584">Phenylalanine biosynthesis</keyword>
<dbReference type="CDD" id="cd04905">
    <property type="entry name" value="ACT_CM-PDT"/>
    <property type="match status" value="1"/>
</dbReference>
<dbReference type="PROSITE" id="PS51171">
    <property type="entry name" value="PREPHENATE_DEHYDR_3"/>
    <property type="match status" value="1"/>
</dbReference>
<comment type="catalytic activity">
    <reaction evidence="8">
        <text>prephenate + H(+) = 3-phenylpyruvate + CO2 + H2O</text>
        <dbReference type="Rhea" id="RHEA:21648"/>
        <dbReference type="ChEBI" id="CHEBI:15377"/>
        <dbReference type="ChEBI" id="CHEBI:15378"/>
        <dbReference type="ChEBI" id="CHEBI:16526"/>
        <dbReference type="ChEBI" id="CHEBI:18005"/>
        <dbReference type="ChEBI" id="CHEBI:29934"/>
        <dbReference type="EC" id="4.2.1.51"/>
    </reaction>
</comment>
<evidence type="ECO:0000313" key="12">
    <source>
        <dbReference type="EMBL" id="MBB5871682.1"/>
    </source>
</evidence>
<dbReference type="SUPFAM" id="SSF55021">
    <property type="entry name" value="ACT-like"/>
    <property type="match status" value="1"/>
</dbReference>